<evidence type="ECO:0000256" key="18">
    <source>
        <dbReference type="ARBA" id="ARBA00047899"/>
    </source>
</evidence>
<evidence type="ECO:0000256" key="23">
    <source>
        <dbReference type="SAM" id="SignalP"/>
    </source>
</evidence>
<evidence type="ECO:0000256" key="12">
    <source>
        <dbReference type="ARBA" id="ARBA00022840"/>
    </source>
</evidence>
<dbReference type="InterPro" id="IPR052422">
    <property type="entry name" value="Auxin_Ser/Thr_Kinase"/>
</dbReference>
<comment type="catalytic activity">
    <reaction evidence="19">
        <text>L-seryl-[protein] + ATP = O-phospho-L-seryl-[protein] + ADP + H(+)</text>
        <dbReference type="Rhea" id="RHEA:17989"/>
        <dbReference type="Rhea" id="RHEA-COMP:9863"/>
        <dbReference type="Rhea" id="RHEA-COMP:11604"/>
        <dbReference type="ChEBI" id="CHEBI:15378"/>
        <dbReference type="ChEBI" id="CHEBI:29999"/>
        <dbReference type="ChEBI" id="CHEBI:30616"/>
        <dbReference type="ChEBI" id="CHEBI:83421"/>
        <dbReference type="ChEBI" id="CHEBI:456216"/>
        <dbReference type="EC" id="2.7.11.1"/>
    </reaction>
</comment>
<feature type="chain" id="PRO_5032395597" description="non-specific serine/threonine protein kinase" evidence="23">
    <location>
        <begin position="26"/>
        <end position="947"/>
    </location>
</feature>
<evidence type="ECO:0000256" key="5">
    <source>
        <dbReference type="ARBA" id="ARBA00022614"/>
    </source>
</evidence>
<dbReference type="InterPro" id="IPR000719">
    <property type="entry name" value="Prot_kinase_dom"/>
</dbReference>
<keyword evidence="4" id="KW-0723">Serine/threonine-protein kinase</keyword>
<evidence type="ECO:0000256" key="16">
    <source>
        <dbReference type="ARBA" id="ARBA00023170"/>
    </source>
</evidence>
<dbReference type="InterPro" id="IPR011009">
    <property type="entry name" value="Kinase-like_dom_sf"/>
</dbReference>
<sequence>MKKKTRLCFSNMLAFLLVLFTLLQGEVVVAQGTTTDVTVMNDLKKGLKLPSQLDWSDPDPCKWPSITCTNQRVSRIQIKVGAGGGGGVVTGTLPDSLNSLSALEHLELRGTQLSGPLPTLNGLSSLRELLISQNQFTSIPVDFFQGLTTLAVVAMDYIPFQPWQIPASLQTCSSLSNFSANYANVSGNIPGLFNGDSFPNLVELHLAGNQLQGGLPLNFSSLSSLVSLWLNGQNLSGTIDVVGKMTSLKEIWFNKNVFTGPLPDLSGLLALSDFNIRDNQFTGPVPESLTSLKSLTVVNLTNNNLQGPMPVFDKSVQVDMTANTNSFCLDTVGACAPSVNTFLAIAKNLGYPYRFAENWKGNDPCTWPGISCPNGNITVINFQKMGLTGTISPNFSSIVSVQVIDLSDNNLYGTIPIELTTLPVLTKLDLSNNKLTGKVPSFRNGIINTDGNPEIGVEKETPPSPGSPPRGPGNTPPSDSPGKKKSSVNVGVVVGAVIGGAFFVLLVAGVGYCLYRKKHKSGRVQSPNTMVVHPHNSGSDPDMVKITIAGSNVNVGAVSETHSHASGGPSDVQMVEAGNMVITIQVLRTVTDNFSEDNVLGRGGFGTVYKGQLHDGSTIAVKRMESGVMGEKGLTEFKSEIAILNKVRHRHLVSLSGYCLDGNERILVYEYMPQGTLSDHLFSWKEKFLKPLEWTRRLSIALDVARGVEYLHGLTSQSFIHRDLKPSNILLGDDMRAKVADFGLVRLAPEGKASIETRLAGTFGYLAPEYAATGRVTTKVDVYAFGVILMELITGRKALDESQPEESVHLVSWFRRMNLNKDTFRKAIDPTMDIDEAALASISTVSELAGYCCSREPYQRPDMGHVVNVLSSFVELWKPSNTDPEDIYSIDMDLSLAQTLKKWQAFDGESSMDRDTNSFLGSVDNTQTSIPLRPSGFADSFTSADGR</sequence>
<dbReference type="PANTHER" id="PTHR47986:SF34">
    <property type="entry name" value="RECEPTOR-LIKE KINASE TMK2"/>
    <property type="match status" value="1"/>
</dbReference>
<dbReference type="GO" id="GO:0016020">
    <property type="term" value="C:membrane"/>
    <property type="evidence" value="ECO:0007669"/>
    <property type="project" value="UniProtKB-SubCell"/>
</dbReference>
<evidence type="ECO:0000256" key="9">
    <source>
        <dbReference type="ARBA" id="ARBA00022737"/>
    </source>
</evidence>
<evidence type="ECO:0000256" key="19">
    <source>
        <dbReference type="ARBA" id="ARBA00048679"/>
    </source>
</evidence>
<feature type="transmembrane region" description="Helical" evidence="22">
    <location>
        <begin position="490"/>
        <end position="515"/>
    </location>
</feature>
<evidence type="ECO:0000256" key="6">
    <source>
        <dbReference type="ARBA" id="ARBA00022679"/>
    </source>
</evidence>
<dbReference type="InterPro" id="IPR013210">
    <property type="entry name" value="LRR_N_plant-typ"/>
</dbReference>
<evidence type="ECO:0000256" key="17">
    <source>
        <dbReference type="ARBA" id="ARBA00023180"/>
    </source>
</evidence>
<name>A0A835M8C5_9MAGN</name>
<comment type="caution">
    <text evidence="25">The sequence shown here is derived from an EMBL/GenBank/DDBJ whole genome shotgun (WGS) entry which is preliminary data.</text>
</comment>
<dbReference type="SMART" id="SM00369">
    <property type="entry name" value="LRR_TYP"/>
    <property type="match status" value="3"/>
</dbReference>
<dbReference type="Gene3D" id="3.30.200.20">
    <property type="entry name" value="Phosphorylase Kinase, domain 1"/>
    <property type="match status" value="1"/>
</dbReference>
<keyword evidence="7 22" id="KW-0812">Transmembrane</keyword>
<keyword evidence="5" id="KW-0433">Leucine-rich repeat</keyword>
<dbReference type="FunFam" id="1.10.510.10:FF:000198">
    <property type="entry name" value="receptor protein kinase TMK1"/>
    <property type="match status" value="1"/>
</dbReference>
<dbReference type="InterPro" id="IPR003591">
    <property type="entry name" value="Leu-rich_rpt_typical-subtyp"/>
</dbReference>
<keyword evidence="26" id="KW-1185">Reference proteome</keyword>
<comment type="subcellular location">
    <subcellularLocation>
        <location evidence="1">Membrane</location>
        <topology evidence="1">Single-pass membrane protein</topology>
    </subcellularLocation>
</comment>
<evidence type="ECO:0000256" key="7">
    <source>
        <dbReference type="ARBA" id="ARBA00022692"/>
    </source>
</evidence>
<feature type="signal peptide" evidence="23">
    <location>
        <begin position="1"/>
        <end position="25"/>
    </location>
</feature>
<evidence type="ECO:0000259" key="24">
    <source>
        <dbReference type="PROSITE" id="PS50011"/>
    </source>
</evidence>
<proteinExistence type="inferred from homology"/>
<evidence type="ECO:0000256" key="2">
    <source>
        <dbReference type="ARBA" id="ARBA00008684"/>
    </source>
</evidence>
<dbReference type="EMBL" id="JADFTS010000001">
    <property type="protein sequence ID" value="KAF9623438.1"/>
    <property type="molecule type" value="Genomic_DNA"/>
</dbReference>
<dbReference type="PROSITE" id="PS00107">
    <property type="entry name" value="PROTEIN_KINASE_ATP"/>
    <property type="match status" value="1"/>
</dbReference>
<dbReference type="Pfam" id="PF00069">
    <property type="entry name" value="Pkinase"/>
    <property type="match status" value="1"/>
</dbReference>
<dbReference type="InterPro" id="IPR001611">
    <property type="entry name" value="Leu-rich_rpt"/>
</dbReference>
<dbReference type="SMART" id="SM00220">
    <property type="entry name" value="S_TKc"/>
    <property type="match status" value="1"/>
</dbReference>
<evidence type="ECO:0000256" key="3">
    <source>
        <dbReference type="ARBA" id="ARBA00012513"/>
    </source>
</evidence>
<keyword evidence="8 23" id="KW-0732">Signal</keyword>
<protein>
    <recommendedName>
        <fullName evidence="3">non-specific serine/threonine protein kinase</fullName>
        <ecNumber evidence="3">2.7.11.1</ecNumber>
    </recommendedName>
</protein>
<feature type="binding site" evidence="20">
    <location>
        <position position="622"/>
    </location>
    <ligand>
        <name>ATP</name>
        <dbReference type="ChEBI" id="CHEBI:30616"/>
    </ligand>
</feature>
<organism evidence="25 26">
    <name type="scientific">Coptis chinensis</name>
    <dbReference type="NCBI Taxonomy" id="261450"/>
    <lineage>
        <taxon>Eukaryota</taxon>
        <taxon>Viridiplantae</taxon>
        <taxon>Streptophyta</taxon>
        <taxon>Embryophyta</taxon>
        <taxon>Tracheophyta</taxon>
        <taxon>Spermatophyta</taxon>
        <taxon>Magnoliopsida</taxon>
        <taxon>Ranunculales</taxon>
        <taxon>Ranunculaceae</taxon>
        <taxon>Coptidoideae</taxon>
        <taxon>Coptis</taxon>
    </lineage>
</organism>
<evidence type="ECO:0000256" key="4">
    <source>
        <dbReference type="ARBA" id="ARBA00022527"/>
    </source>
</evidence>
<dbReference type="Pfam" id="PF00560">
    <property type="entry name" value="LRR_1"/>
    <property type="match status" value="3"/>
</dbReference>
<dbReference type="GO" id="GO:0005524">
    <property type="term" value="F:ATP binding"/>
    <property type="evidence" value="ECO:0007669"/>
    <property type="project" value="UniProtKB-UniRule"/>
</dbReference>
<evidence type="ECO:0000256" key="13">
    <source>
        <dbReference type="ARBA" id="ARBA00022989"/>
    </source>
</evidence>
<evidence type="ECO:0000256" key="14">
    <source>
        <dbReference type="ARBA" id="ARBA00023136"/>
    </source>
</evidence>
<keyword evidence="14 22" id="KW-0472">Membrane</keyword>
<dbReference type="Proteomes" id="UP000631114">
    <property type="component" value="Unassembled WGS sequence"/>
</dbReference>
<dbReference type="PROSITE" id="PS50011">
    <property type="entry name" value="PROTEIN_KINASE_DOM"/>
    <property type="match status" value="1"/>
</dbReference>
<keyword evidence="17" id="KW-0325">Glycoprotein</keyword>
<dbReference type="SUPFAM" id="SSF56112">
    <property type="entry name" value="Protein kinase-like (PK-like)"/>
    <property type="match status" value="1"/>
</dbReference>
<feature type="region of interest" description="Disordered" evidence="21">
    <location>
        <begin position="441"/>
        <end position="486"/>
    </location>
</feature>
<dbReference type="Gene3D" id="3.80.10.10">
    <property type="entry name" value="Ribonuclease Inhibitor"/>
    <property type="match status" value="2"/>
</dbReference>
<dbReference type="FunFam" id="3.80.10.10:FF:000129">
    <property type="entry name" value="Leucine-rich repeat receptor-like kinase"/>
    <property type="match status" value="1"/>
</dbReference>
<dbReference type="InterPro" id="IPR017441">
    <property type="entry name" value="Protein_kinase_ATP_BS"/>
</dbReference>
<feature type="domain" description="Protein kinase" evidence="24">
    <location>
        <begin position="594"/>
        <end position="874"/>
    </location>
</feature>
<dbReference type="FunFam" id="3.30.200.20:FF:000226">
    <property type="entry name" value="receptor protein kinase TMK1"/>
    <property type="match status" value="1"/>
</dbReference>
<dbReference type="GO" id="GO:0004674">
    <property type="term" value="F:protein serine/threonine kinase activity"/>
    <property type="evidence" value="ECO:0007669"/>
    <property type="project" value="UniProtKB-KW"/>
</dbReference>
<keyword evidence="16" id="KW-0675">Receptor</keyword>
<keyword evidence="12 20" id="KW-0067">ATP-binding</keyword>
<feature type="compositionally biased region" description="Pro residues" evidence="21">
    <location>
        <begin position="462"/>
        <end position="479"/>
    </location>
</feature>
<keyword evidence="11" id="KW-0418">Kinase</keyword>
<dbReference type="Pfam" id="PF08263">
    <property type="entry name" value="LRRNT_2"/>
    <property type="match status" value="2"/>
</dbReference>
<keyword evidence="10 20" id="KW-0547">Nucleotide-binding</keyword>
<keyword evidence="9" id="KW-0677">Repeat</keyword>
<dbReference type="InterPro" id="IPR008271">
    <property type="entry name" value="Ser/Thr_kinase_AS"/>
</dbReference>
<keyword evidence="6" id="KW-0808">Transferase</keyword>
<reference evidence="25 26" key="1">
    <citation type="submission" date="2020-10" db="EMBL/GenBank/DDBJ databases">
        <title>The Coptis chinensis genome and diversification of protoberbering-type alkaloids.</title>
        <authorList>
            <person name="Wang B."/>
            <person name="Shu S."/>
            <person name="Song C."/>
            <person name="Liu Y."/>
        </authorList>
    </citation>
    <scope>NUCLEOTIDE SEQUENCE [LARGE SCALE GENOMIC DNA]</scope>
    <source>
        <strain evidence="25">HL-2020</strain>
        <tissue evidence="25">Leaf</tissue>
    </source>
</reference>
<evidence type="ECO:0000313" key="26">
    <source>
        <dbReference type="Proteomes" id="UP000631114"/>
    </source>
</evidence>
<evidence type="ECO:0000256" key="8">
    <source>
        <dbReference type="ARBA" id="ARBA00022729"/>
    </source>
</evidence>
<dbReference type="FunFam" id="3.80.10.10:FF:000190">
    <property type="entry name" value="Receptor-like kinase TMK4"/>
    <property type="match status" value="1"/>
</dbReference>
<evidence type="ECO:0000256" key="20">
    <source>
        <dbReference type="PROSITE-ProRule" id="PRU10141"/>
    </source>
</evidence>
<dbReference type="EC" id="2.7.11.1" evidence="3"/>
<dbReference type="AlphaFoldDB" id="A0A835M8C5"/>
<dbReference type="InterPro" id="IPR032675">
    <property type="entry name" value="LRR_dom_sf"/>
</dbReference>
<evidence type="ECO:0000256" key="22">
    <source>
        <dbReference type="SAM" id="Phobius"/>
    </source>
</evidence>
<feature type="region of interest" description="Disordered" evidence="21">
    <location>
        <begin position="917"/>
        <end position="947"/>
    </location>
</feature>
<dbReference type="SUPFAM" id="SSF52058">
    <property type="entry name" value="L domain-like"/>
    <property type="match status" value="1"/>
</dbReference>
<keyword evidence="13 22" id="KW-1133">Transmembrane helix</keyword>
<evidence type="ECO:0000256" key="1">
    <source>
        <dbReference type="ARBA" id="ARBA00004167"/>
    </source>
</evidence>
<feature type="compositionally biased region" description="Polar residues" evidence="21">
    <location>
        <begin position="917"/>
        <end position="930"/>
    </location>
</feature>
<keyword evidence="15" id="KW-1015">Disulfide bond</keyword>
<evidence type="ECO:0000256" key="11">
    <source>
        <dbReference type="ARBA" id="ARBA00022777"/>
    </source>
</evidence>
<dbReference type="Gene3D" id="1.10.510.10">
    <property type="entry name" value="Transferase(Phosphotransferase) domain 1"/>
    <property type="match status" value="1"/>
</dbReference>
<accession>A0A835M8C5</accession>
<evidence type="ECO:0000256" key="21">
    <source>
        <dbReference type="SAM" id="MobiDB-lite"/>
    </source>
</evidence>
<dbReference type="OrthoDB" id="1607253at2759"/>
<evidence type="ECO:0000256" key="15">
    <source>
        <dbReference type="ARBA" id="ARBA00023157"/>
    </source>
</evidence>
<evidence type="ECO:0000256" key="10">
    <source>
        <dbReference type="ARBA" id="ARBA00022741"/>
    </source>
</evidence>
<dbReference type="CDD" id="cd14066">
    <property type="entry name" value="STKc_IRAK"/>
    <property type="match status" value="1"/>
</dbReference>
<dbReference type="PANTHER" id="PTHR47986">
    <property type="entry name" value="OSJNBA0070M12.3 PROTEIN"/>
    <property type="match status" value="1"/>
</dbReference>
<comment type="similarity">
    <text evidence="2">Belongs to the protein kinase superfamily. Ser/Thr protein kinase family.</text>
</comment>
<dbReference type="PROSITE" id="PS00108">
    <property type="entry name" value="PROTEIN_KINASE_ST"/>
    <property type="match status" value="1"/>
</dbReference>
<evidence type="ECO:0000313" key="25">
    <source>
        <dbReference type="EMBL" id="KAF9623438.1"/>
    </source>
</evidence>
<comment type="catalytic activity">
    <reaction evidence="18">
        <text>L-threonyl-[protein] + ATP = O-phospho-L-threonyl-[protein] + ADP + H(+)</text>
        <dbReference type="Rhea" id="RHEA:46608"/>
        <dbReference type="Rhea" id="RHEA-COMP:11060"/>
        <dbReference type="Rhea" id="RHEA-COMP:11605"/>
        <dbReference type="ChEBI" id="CHEBI:15378"/>
        <dbReference type="ChEBI" id="CHEBI:30013"/>
        <dbReference type="ChEBI" id="CHEBI:30616"/>
        <dbReference type="ChEBI" id="CHEBI:61977"/>
        <dbReference type="ChEBI" id="CHEBI:456216"/>
        <dbReference type="EC" id="2.7.11.1"/>
    </reaction>
</comment>
<gene>
    <name evidence="25" type="ORF">IFM89_003022</name>
</gene>